<reference evidence="6" key="1">
    <citation type="journal article" date="2017" name="Nat. Microbiol.">
        <title>Global analysis of biosynthetic gene clusters reveals vast potential of secondary metabolite production in Penicillium species.</title>
        <authorList>
            <person name="Nielsen J.C."/>
            <person name="Grijseels S."/>
            <person name="Prigent S."/>
            <person name="Ji B."/>
            <person name="Dainat J."/>
            <person name="Nielsen K.F."/>
            <person name="Frisvad J.C."/>
            <person name="Workman M."/>
            <person name="Nielsen J."/>
        </authorList>
    </citation>
    <scope>NUCLEOTIDE SEQUENCE [LARGE SCALE GENOMIC DNA]</scope>
    <source>
        <strain evidence="6">IBT 24891</strain>
    </source>
</reference>
<dbReference type="PANTHER" id="PTHR42877:SF8">
    <property type="entry name" value="MONOOXYGENASE"/>
    <property type="match status" value="1"/>
</dbReference>
<dbReference type="AlphaFoldDB" id="A0A1V6TJI4"/>
<name>A0A1V6TJI4_9EURO</name>
<organism evidence="5 6">
    <name type="scientific">Penicillium steckii</name>
    <dbReference type="NCBI Taxonomy" id="303698"/>
    <lineage>
        <taxon>Eukaryota</taxon>
        <taxon>Fungi</taxon>
        <taxon>Dikarya</taxon>
        <taxon>Ascomycota</taxon>
        <taxon>Pezizomycotina</taxon>
        <taxon>Eurotiomycetes</taxon>
        <taxon>Eurotiomycetidae</taxon>
        <taxon>Eurotiales</taxon>
        <taxon>Aspergillaceae</taxon>
        <taxon>Penicillium</taxon>
    </lineage>
</organism>
<comment type="cofactor">
    <cofactor evidence="1">
        <name>FAD</name>
        <dbReference type="ChEBI" id="CHEBI:57692"/>
    </cofactor>
</comment>
<dbReference type="InterPro" id="IPR036188">
    <property type="entry name" value="FAD/NAD-bd_sf"/>
</dbReference>
<protein>
    <recommendedName>
        <fullName evidence="7">FAD/NAD(P)-binding domain-containing protein</fullName>
    </recommendedName>
</protein>
<evidence type="ECO:0008006" key="7">
    <source>
        <dbReference type="Google" id="ProtNLM"/>
    </source>
</evidence>
<evidence type="ECO:0000313" key="5">
    <source>
        <dbReference type="EMBL" id="OQE26477.1"/>
    </source>
</evidence>
<comment type="caution">
    <text evidence="5">The sequence shown here is derived from an EMBL/GenBank/DDBJ whole genome shotgun (WGS) entry which is preliminary data.</text>
</comment>
<keyword evidence="6" id="KW-1185">Reference proteome</keyword>
<dbReference type="Pfam" id="PF13450">
    <property type="entry name" value="NAD_binding_8"/>
    <property type="match status" value="1"/>
</dbReference>
<gene>
    <name evidence="5" type="ORF">PENSTE_c005G10146</name>
</gene>
<evidence type="ECO:0000313" key="6">
    <source>
        <dbReference type="Proteomes" id="UP000191285"/>
    </source>
</evidence>
<keyword evidence="3" id="KW-0285">Flavoprotein</keyword>
<dbReference type="STRING" id="303698.A0A1V6TJI4"/>
<dbReference type="Proteomes" id="UP000191285">
    <property type="component" value="Unassembled WGS sequence"/>
</dbReference>
<evidence type="ECO:0000256" key="3">
    <source>
        <dbReference type="ARBA" id="ARBA00022630"/>
    </source>
</evidence>
<dbReference type="SUPFAM" id="SSF51905">
    <property type="entry name" value="FAD/NAD(P)-binding domain"/>
    <property type="match status" value="3"/>
</dbReference>
<sequence length="571" mass="64718">MAGNPLNTNRPLRIIIVGAGASGLLMGYKLQRNFDDLDFQIYEKNPDVGGTWYENRYPGCACDNPSHTYVWSFDPNPKWSSTYASSTEIFEYFKRFQFRSNLGEKTKVSHQVVGAKWDDWAGKWNVEIKDVARNVVVNDSCDVFVNAGGILNAWKWPAIPGLHDFKGKLVHSAAWEKDLDIRGKHVGLIGNGSSGIQILPAILPQVSECTTFIREPSWVALSGVAGFEPRKFSQEEKEKFARNPNHLLRFRRSLEHNTNKIFPIFLANSTAQQQSRELFRSSMQDALKDPALEEQLIPKWDVGCRRLTPGVGYIEALKDQKTKVVYGEIARVSPNGCIMEDGNEYPVDVLVCATGFDTTFKPRFPLIGPHGRELADDWKDEPRSYMGVTTHGYPNYYMLLGPNSPIGNGPVLIGIEAQADYVCKHIKKIQQQGVKSIEVTKDAVDEFIEFKDRFMKGTVWEQDCRSWYKGNTADGKIVALWPGSTIHYVEALQNIRWEDYKIRCYGNRFDYFGNGMTKIEMIPDADLAHYVRNEDDAPIIGSKFTYVKAPPEQTSMNVFDTDSRDDKMAKL</sequence>
<dbReference type="OrthoDB" id="74360at2759"/>
<evidence type="ECO:0000256" key="2">
    <source>
        <dbReference type="ARBA" id="ARBA00010139"/>
    </source>
</evidence>
<dbReference type="EMBL" id="MLKD01000005">
    <property type="protein sequence ID" value="OQE26477.1"/>
    <property type="molecule type" value="Genomic_DNA"/>
</dbReference>
<proteinExistence type="inferred from homology"/>
<comment type="similarity">
    <text evidence="2">Belongs to the FAD-binding monooxygenase family.</text>
</comment>
<dbReference type="Gene3D" id="3.50.50.60">
    <property type="entry name" value="FAD/NAD(P)-binding domain"/>
    <property type="match status" value="2"/>
</dbReference>
<keyword evidence="4" id="KW-0274">FAD</keyword>
<dbReference type="PANTHER" id="PTHR42877">
    <property type="entry name" value="L-ORNITHINE N(5)-MONOOXYGENASE-RELATED"/>
    <property type="match status" value="1"/>
</dbReference>
<evidence type="ECO:0000256" key="4">
    <source>
        <dbReference type="ARBA" id="ARBA00022827"/>
    </source>
</evidence>
<accession>A0A1V6TJI4</accession>
<dbReference type="InterPro" id="IPR051209">
    <property type="entry name" value="FAD-bind_Monooxygenase_sf"/>
</dbReference>
<evidence type="ECO:0000256" key="1">
    <source>
        <dbReference type="ARBA" id="ARBA00001974"/>
    </source>
</evidence>